<dbReference type="Pfam" id="PF13731">
    <property type="entry name" value="WxL"/>
    <property type="match status" value="1"/>
</dbReference>
<accession>A0ABV6K5Z0</accession>
<dbReference type="RefSeq" id="WP_137644221.1">
    <property type="nucleotide sequence ID" value="NZ_BAABRM010000006.1"/>
</dbReference>
<sequence length="225" mass="23435">MTKGIFRTGRLVLTTLALILIGTPVVSQAARRSQVQVNLTPTDDNTAVQPVDPDQPGQPYPGDSADPDNVTGTGSTDTLSIDYVSNLKFSATAANGPLELAARNQRAMIQITDRRGTGAGWTLQVTPSPLRSAQTTLSTTLTLGSIQLQAGSGNVSAAPQIVNTGPLMPGVANNVAVANANAGLGTWLFIFNRGATPTTLKINNRQLTTGNYTGTLAWSLTNAPH</sequence>
<organism evidence="3 4">
    <name type="scientific">Lactiplantibacillus plajomi</name>
    <dbReference type="NCBI Taxonomy" id="1457217"/>
    <lineage>
        <taxon>Bacteria</taxon>
        <taxon>Bacillati</taxon>
        <taxon>Bacillota</taxon>
        <taxon>Bacilli</taxon>
        <taxon>Lactobacillales</taxon>
        <taxon>Lactobacillaceae</taxon>
        <taxon>Lactiplantibacillus</taxon>
    </lineage>
</organism>
<keyword evidence="4" id="KW-1185">Reference proteome</keyword>
<comment type="caution">
    <text evidence="3">The sequence shown here is derived from an EMBL/GenBank/DDBJ whole genome shotgun (WGS) entry which is preliminary data.</text>
</comment>
<name>A0ABV6K5Z0_9LACO</name>
<dbReference type="InterPro" id="IPR027994">
    <property type="entry name" value="WxL_dom"/>
</dbReference>
<feature type="region of interest" description="Disordered" evidence="1">
    <location>
        <begin position="39"/>
        <end position="76"/>
    </location>
</feature>
<feature type="domain" description="WxL" evidence="2">
    <location>
        <begin position="30"/>
        <end position="224"/>
    </location>
</feature>
<protein>
    <submittedName>
        <fullName evidence="3">WxL domain-containing protein</fullName>
    </submittedName>
</protein>
<proteinExistence type="predicted"/>
<feature type="compositionally biased region" description="Low complexity" evidence="1">
    <location>
        <begin position="48"/>
        <end position="63"/>
    </location>
</feature>
<dbReference type="Proteomes" id="UP001589855">
    <property type="component" value="Unassembled WGS sequence"/>
</dbReference>
<dbReference type="EMBL" id="JBHLUK010000075">
    <property type="protein sequence ID" value="MFC0424865.1"/>
    <property type="molecule type" value="Genomic_DNA"/>
</dbReference>
<gene>
    <name evidence="3" type="ORF">ACFFGS_12085</name>
</gene>
<evidence type="ECO:0000256" key="1">
    <source>
        <dbReference type="SAM" id="MobiDB-lite"/>
    </source>
</evidence>
<reference evidence="3 4" key="1">
    <citation type="submission" date="2024-09" db="EMBL/GenBank/DDBJ databases">
        <authorList>
            <person name="Sun Q."/>
            <person name="Mori K."/>
        </authorList>
    </citation>
    <scope>NUCLEOTIDE SEQUENCE [LARGE SCALE GENOMIC DNA]</scope>
    <source>
        <strain evidence="3 4">TBRC 4575</strain>
    </source>
</reference>
<evidence type="ECO:0000259" key="2">
    <source>
        <dbReference type="Pfam" id="PF13731"/>
    </source>
</evidence>
<evidence type="ECO:0000313" key="3">
    <source>
        <dbReference type="EMBL" id="MFC0424865.1"/>
    </source>
</evidence>
<evidence type="ECO:0000313" key="4">
    <source>
        <dbReference type="Proteomes" id="UP001589855"/>
    </source>
</evidence>